<dbReference type="SUPFAM" id="SSF51338">
    <property type="entry name" value="Composite domain of metallo-dependent hydrolases"/>
    <property type="match status" value="1"/>
</dbReference>
<dbReference type="InterPro" id="IPR011059">
    <property type="entry name" value="Metal-dep_hydrolase_composite"/>
</dbReference>
<feature type="domain" description="Amidohydrolase-related" evidence="3">
    <location>
        <begin position="299"/>
        <end position="434"/>
    </location>
</feature>
<evidence type="ECO:0000313" key="4">
    <source>
        <dbReference type="EMBL" id="MCD5316246.1"/>
    </source>
</evidence>
<dbReference type="EMBL" id="JAJOMB010000028">
    <property type="protein sequence ID" value="MCD5316246.1"/>
    <property type="molecule type" value="Genomic_DNA"/>
</dbReference>
<dbReference type="AlphaFoldDB" id="A0A9X1NM45"/>
<dbReference type="SUPFAM" id="SSF51556">
    <property type="entry name" value="Metallo-dependent hydrolases"/>
    <property type="match status" value="1"/>
</dbReference>
<organism evidence="4 5">
    <name type="scientific">Kineosporia babensis</name>
    <dbReference type="NCBI Taxonomy" id="499548"/>
    <lineage>
        <taxon>Bacteria</taxon>
        <taxon>Bacillati</taxon>
        <taxon>Actinomycetota</taxon>
        <taxon>Actinomycetes</taxon>
        <taxon>Kineosporiales</taxon>
        <taxon>Kineosporiaceae</taxon>
        <taxon>Kineosporia</taxon>
    </lineage>
</organism>
<dbReference type="PANTHER" id="PTHR11647">
    <property type="entry name" value="HYDRANTOINASE/DIHYDROPYRIMIDINASE FAMILY MEMBER"/>
    <property type="match status" value="1"/>
</dbReference>
<comment type="cofactor">
    <cofactor evidence="1">
        <name>Zn(2+)</name>
        <dbReference type="ChEBI" id="CHEBI:29105"/>
    </cofactor>
</comment>
<proteinExistence type="inferred from homology"/>
<dbReference type="RefSeq" id="WP_231449099.1">
    <property type="nucleotide sequence ID" value="NZ_JAJOMB010000028.1"/>
</dbReference>
<dbReference type="InterPro" id="IPR032466">
    <property type="entry name" value="Metal_Hydrolase"/>
</dbReference>
<dbReference type="InterPro" id="IPR006680">
    <property type="entry name" value="Amidohydro-rel"/>
</dbReference>
<evidence type="ECO:0000259" key="3">
    <source>
        <dbReference type="Pfam" id="PF01979"/>
    </source>
</evidence>
<dbReference type="InterPro" id="IPR050378">
    <property type="entry name" value="Metallo-dep_Hydrolases_sf"/>
</dbReference>
<comment type="similarity">
    <text evidence="2">Belongs to the metallo-dependent hydrolases superfamily. Hydantoinase/dihydropyrimidinase family.</text>
</comment>
<dbReference type="Pfam" id="PF01979">
    <property type="entry name" value="Amidohydro_1"/>
    <property type="match status" value="1"/>
</dbReference>
<dbReference type="Proteomes" id="UP001138997">
    <property type="component" value="Unassembled WGS sequence"/>
</dbReference>
<keyword evidence="5" id="KW-1185">Reference proteome</keyword>
<accession>A0A9X1NM45</accession>
<dbReference type="PANTHER" id="PTHR11647:SF1">
    <property type="entry name" value="COLLAPSIN RESPONSE MEDIATOR PROTEIN"/>
    <property type="match status" value="1"/>
</dbReference>
<evidence type="ECO:0000256" key="2">
    <source>
        <dbReference type="ARBA" id="ARBA00008829"/>
    </source>
</evidence>
<comment type="caution">
    <text evidence="4">The sequence shown here is derived from an EMBL/GenBank/DDBJ whole genome shotgun (WGS) entry which is preliminary data.</text>
</comment>
<gene>
    <name evidence="4" type="ORF">LR394_35650</name>
</gene>
<reference evidence="4" key="1">
    <citation type="submission" date="2021-11" db="EMBL/GenBank/DDBJ databases">
        <title>Streptomyces corallinus and Kineosporia corallina sp. nov., two new coral-derived marine actinobacteria.</title>
        <authorList>
            <person name="Buangrab K."/>
            <person name="Sutthacheep M."/>
            <person name="Yeemin T."/>
            <person name="Harunari E."/>
            <person name="Igarashi Y."/>
            <person name="Sripreechasak P."/>
            <person name="Kanchanasin P."/>
            <person name="Tanasupawat S."/>
            <person name="Phongsopitanun W."/>
        </authorList>
    </citation>
    <scope>NUCLEOTIDE SEQUENCE</scope>
    <source>
        <strain evidence="4">JCM 31032</strain>
    </source>
</reference>
<dbReference type="Gene3D" id="3.20.20.140">
    <property type="entry name" value="Metal-dependent hydrolases"/>
    <property type="match status" value="1"/>
</dbReference>
<sequence>MTMTYDLRLHGGQVFLHGNGLTKVDLLIQDGRIAAIVEPGFEAAARETVELNGKLVLPGAIDPHVHLGKDIRVPKDSDDALLESASAAAGGITSMLVYLMSGESYNGVVPGAQQVMESDSHVDFGFHICVGSQDHVKEIPGYITDYGISSFKFFMNFRGEEGAYLGLPGNDDGYMYDVLGMAADHGAMINPHPENIELVWKLKGRPIDESRGPLAAWNASRPSFVEAEAVQRVAYMASVTGASVYAVHTSSTLALEAMRRQRESYGNLFVETCTHYLTLTTDSPAGTYGKVNPPLRETGDLESLWEALASGELDTVGSDHNARHRSFKEKDIWKASAGFPGTGGVLPLTLAEGLRRGIPLERLVDATSTRSAQLFGLYPRKGTIRVGSDADLAVVDLDGSYTINAETQHSGAEYTPWEGTEVPLRIVHTIVRGHFALRDGVLSETTTGTYLRRETSGATALATIAKEDQQ</sequence>
<name>A0A9X1NM45_9ACTN</name>
<protein>
    <submittedName>
        <fullName evidence="4">Amidohydrolase family protein</fullName>
    </submittedName>
</protein>
<dbReference type="FunFam" id="3.20.20.140:FF:000174">
    <property type="entry name" value="Dihydropyrimidinase-related protein 2"/>
    <property type="match status" value="1"/>
</dbReference>
<dbReference type="Gene3D" id="2.30.40.10">
    <property type="entry name" value="Urease, subunit C, domain 1"/>
    <property type="match status" value="1"/>
</dbReference>
<dbReference type="GO" id="GO:0016812">
    <property type="term" value="F:hydrolase activity, acting on carbon-nitrogen (but not peptide) bonds, in cyclic amides"/>
    <property type="evidence" value="ECO:0007669"/>
    <property type="project" value="TreeGrafter"/>
</dbReference>
<evidence type="ECO:0000313" key="5">
    <source>
        <dbReference type="Proteomes" id="UP001138997"/>
    </source>
</evidence>
<evidence type="ECO:0000256" key="1">
    <source>
        <dbReference type="ARBA" id="ARBA00001947"/>
    </source>
</evidence>
<dbReference type="GO" id="GO:0005829">
    <property type="term" value="C:cytosol"/>
    <property type="evidence" value="ECO:0007669"/>
    <property type="project" value="TreeGrafter"/>
</dbReference>